<name>A0A9P7V1M3_9AGAR</name>
<feature type="compositionally biased region" description="Basic and acidic residues" evidence="9">
    <location>
        <begin position="306"/>
        <end position="317"/>
    </location>
</feature>
<evidence type="ECO:0000259" key="10">
    <source>
        <dbReference type="PROSITE" id="PS50280"/>
    </source>
</evidence>
<dbReference type="InterPro" id="IPR001214">
    <property type="entry name" value="SET_dom"/>
</dbReference>
<dbReference type="OrthoDB" id="6627536at2759"/>
<dbReference type="Gene3D" id="1.10.10.1700">
    <property type="entry name" value="Histone-lysine N-methyltransferase"/>
    <property type="match status" value="1"/>
</dbReference>
<feature type="region of interest" description="Disordered" evidence="9">
    <location>
        <begin position="515"/>
        <end position="546"/>
    </location>
</feature>
<feature type="compositionally biased region" description="Low complexity" evidence="9">
    <location>
        <begin position="921"/>
        <end position="933"/>
    </location>
</feature>
<dbReference type="SMART" id="SM00317">
    <property type="entry name" value="SET"/>
    <property type="match status" value="1"/>
</dbReference>
<evidence type="ECO:0000256" key="8">
    <source>
        <dbReference type="ARBA" id="ARBA00023242"/>
    </source>
</evidence>
<dbReference type="GeneID" id="66069641"/>
<keyword evidence="12" id="KW-1185">Reference proteome</keyword>
<dbReference type="GO" id="GO:0005694">
    <property type="term" value="C:chromosome"/>
    <property type="evidence" value="ECO:0007669"/>
    <property type="project" value="UniProtKB-SubCell"/>
</dbReference>
<keyword evidence="5" id="KW-0808">Transferase</keyword>
<dbReference type="Proteomes" id="UP001049176">
    <property type="component" value="Chromosome 1"/>
</dbReference>
<dbReference type="KEGG" id="more:E1B28_000565"/>
<accession>A0A9P7V1M3</accession>
<keyword evidence="7" id="KW-0156">Chromatin regulator</keyword>
<dbReference type="AlphaFoldDB" id="A0A9P7V1M3"/>
<feature type="region of interest" description="Disordered" evidence="9">
    <location>
        <begin position="1030"/>
        <end position="1049"/>
    </location>
</feature>
<organism evidence="11 12">
    <name type="scientific">Marasmius oreades</name>
    <name type="common">fairy-ring Marasmius</name>
    <dbReference type="NCBI Taxonomy" id="181124"/>
    <lineage>
        <taxon>Eukaryota</taxon>
        <taxon>Fungi</taxon>
        <taxon>Dikarya</taxon>
        <taxon>Basidiomycota</taxon>
        <taxon>Agaricomycotina</taxon>
        <taxon>Agaricomycetes</taxon>
        <taxon>Agaricomycetidae</taxon>
        <taxon>Agaricales</taxon>
        <taxon>Marasmiineae</taxon>
        <taxon>Marasmiaceae</taxon>
        <taxon>Marasmius</taxon>
    </lineage>
</organism>
<feature type="region of interest" description="Disordered" evidence="9">
    <location>
        <begin position="642"/>
        <end position="819"/>
    </location>
</feature>
<dbReference type="GO" id="GO:0042799">
    <property type="term" value="F:histone H4K20 methyltransferase activity"/>
    <property type="evidence" value="ECO:0007669"/>
    <property type="project" value="TreeGrafter"/>
</dbReference>
<feature type="compositionally biased region" description="Basic and acidic residues" evidence="9">
    <location>
        <begin position="491"/>
        <end position="503"/>
    </location>
</feature>
<dbReference type="InterPro" id="IPR039977">
    <property type="entry name" value="Suv4-20/Set9"/>
</dbReference>
<comment type="caution">
    <text evidence="11">The sequence shown here is derived from an EMBL/GenBank/DDBJ whole genome shotgun (WGS) entry which is preliminary data.</text>
</comment>
<feature type="region of interest" description="Disordered" evidence="9">
    <location>
        <begin position="434"/>
        <end position="503"/>
    </location>
</feature>
<dbReference type="InterPro" id="IPR041938">
    <property type="entry name" value="Hist-Lys_N-MTase_N"/>
</dbReference>
<evidence type="ECO:0000256" key="4">
    <source>
        <dbReference type="ARBA" id="ARBA00022603"/>
    </source>
</evidence>
<dbReference type="Pfam" id="PF00856">
    <property type="entry name" value="SET"/>
    <property type="match status" value="1"/>
</dbReference>
<dbReference type="PROSITE" id="PS50280">
    <property type="entry name" value="SET"/>
    <property type="match status" value="1"/>
</dbReference>
<dbReference type="InterPro" id="IPR046341">
    <property type="entry name" value="SET_dom_sf"/>
</dbReference>
<keyword evidence="3" id="KW-0158">Chromosome</keyword>
<dbReference type="GO" id="GO:0005634">
    <property type="term" value="C:nucleus"/>
    <property type="evidence" value="ECO:0007669"/>
    <property type="project" value="UniProtKB-SubCell"/>
</dbReference>
<evidence type="ECO:0000256" key="5">
    <source>
        <dbReference type="ARBA" id="ARBA00022679"/>
    </source>
</evidence>
<feature type="domain" description="SET" evidence="10">
    <location>
        <begin position="129"/>
        <end position="251"/>
    </location>
</feature>
<evidence type="ECO:0000313" key="12">
    <source>
        <dbReference type="Proteomes" id="UP001049176"/>
    </source>
</evidence>
<comment type="subcellular location">
    <subcellularLocation>
        <location evidence="2">Chromosome</location>
    </subcellularLocation>
    <subcellularLocation>
        <location evidence="1">Nucleus</location>
    </subcellularLocation>
</comment>
<keyword evidence="4" id="KW-0489">Methyltransferase</keyword>
<feature type="compositionally biased region" description="Polar residues" evidence="9">
    <location>
        <begin position="434"/>
        <end position="448"/>
    </location>
</feature>
<dbReference type="PANTHER" id="PTHR12977:SF4">
    <property type="entry name" value="HISTONE-LYSINE N-METHYLTRANSFERASE KMT5B"/>
    <property type="match status" value="1"/>
</dbReference>
<feature type="region of interest" description="Disordered" evidence="9">
    <location>
        <begin position="894"/>
        <end position="939"/>
    </location>
</feature>
<evidence type="ECO:0000256" key="6">
    <source>
        <dbReference type="ARBA" id="ARBA00022691"/>
    </source>
</evidence>
<feature type="compositionally biased region" description="Acidic residues" evidence="9">
    <location>
        <begin position="280"/>
        <end position="297"/>
    </location>
</feature>
<feature type="region of interest" description="Disordered" evidence="9">
    <location>
        <begin position="836"/>
        <end position="856"/>
    </location>
</feature>
<dbReference type="SUPFAM" id="SSF82199">
    <property type="entry name" value="SET domain"/>
    <property type="match status" value="1"/>
</dbReference>
<keyword evidence="8" id="KW-0539">Nucleus</keyword>
<feature type="region of interest" description="Disordered" evidence="9">
    <location>
        <begin position="271"/>
        <end position="317"/>
    </location>
</feature>
<feature type="compositionally biased region" description="Basic and acidic residues" evidence="9">
    <location>
        <begin position="716"/>
        <end position="726"/>
    </location>
</feature>
<feature type="compositionally biased region" description="Polar residues" evidence="9">
    <location>
        <begin position="727"/>
        <end position="748"/>
    </location>
</feature>
<evidence type="ECO:0000313" key="11">
    <source>
        <dbReference type="EMBL" id="KAG7098649.1"/>
    </source>
</evidence>
<evidence type="ECO:0000256" key="1">
    <source>
        <dbReference type="ARBA" id="ARBA00004123"/>
    </source>
</evidence>
<keyword evidence="6" id="KW-0949">S-adenosyl-L-methionine</keyword>
<evidence type="ECO:0000256" key="7">
    <source>
        <dbReference type="ARBA" id="ARBA00022853"/>
    </source>
</evidence>
<sequence length="1049" mass="115935">MAPTVSSSSSKGAVAWRPTKIMNMRDLSKDDDFLSHLLVEKLGTGNVPLLVHKMDPSRRLPKVPAQDLLDIVRRLVIGKGALNIVVRQTVDDLLRLTPIRYYLQSYTQKQINAFATHASRYFELYQPAGSIEISHTSRYSHRTGKSELCILATKPMSPGTVITELKGSMANLTEEEDRELKRTDLRNFDIRRDFSVIHSKSMKKNHLFLGPARFVNHDCDNNCELFREGRYITFRVIKPIAIGEEITAHYGDGYFGKKNRHCLCETCEKKGRGGYAPDHDDNEAEMSDSSTDTDDESGTVSNAGDLGREATRKKNLDERRTRRGVYAVMNKEEDLSDESENEEENILPLAGAPDIPAAVEIELAAEVGSELTSLSSSTPLSDVIQLIASTSSASRSTSSLSSLSSSVSAVEENTTLSTPQSNSSTPYRSIISTRLQKAQQDSPLTASPSRNRSTSKRATRSTSIQLYPSKGKGKAKAVETPSHSLPSTPVRLDKGKEKEGSIKIKKEEVEIRVLRTKPSVSSSHQDDQRNISSRPQGVPKGPDGKPLPLCMTCKNVLPVISVDSKVVWGLGMEKKKKLKQECPRCMRHMAIYGQPWPRRIPLPGAASFVVTPSEDNPSVETLRRVTHNALPTLDRKLAAAASKRIRHDESSLEEPVSKKSRLSLSLSPGKGRSRGSEGNETPISEPPKRKRGRPRLTSPRPTKKAQVIIKLEEEEVTLHSFKDQPRRSNGQFGGKSNSVPRAASQTEASPIRNREQRALEREKLRAKLEKGSKRSGESEVNDPPSSKRRRWDDEGHKVPLQRMVPKPSPFRTLSGLMSKPNPMRFATQAWAGPLVAEDGASSEEDKGPDTLEDAALPPAVIDITTGFDSEKSSATVGMIPSLTYKPSPFNFARRKWSSMSRPPTEEPTPQREDEASEFDLESLSTLSSSEATTPITPPSSIAETLLETNQFFMDSKPAPTRLMTTSRWDEVYSSDEEDTLHFIPPPISPPSFVQYSAIVAADKQRQQLDVLGKLSASDKSLTRISSRFLSSHLSDSPPSLISAGWDDDL</sequence>
<dbReference type="EMBL" id="CM032181">
    <property type="protein sequence ID" value="KAG7098649.1"/>
    <property type="molecule type" value="Genomic_DNA"/>
</dbReference>
<evidence type="ECO:0000256" key="2">
    <source>
        <dbReference type="ARBA" id="ARBA00004286"/>
    </source>
</evidence>
<gene>
    <name evidence="11" type="ORF">E1B28_000565</name>
</gene>
<evidence type="ECO:0000256" key="9">
    <source>
        <dbReference type="SAM" id="MobiDB-lite"/>
    </source>
</evidence>
<proteinExistence type="predicted"/>
<protein>
    <recommendedName>
        <fullName evidence="10">SET domain-containing protein</fullName>
    </recommendedName>
</protein>
<reference evidence="11" key="1">
    <citation type="journal article" date="2021" name="Genome Biol. Evol.">
        <title>The assembled and annotated genome of the fairy-ring fungus Marasmius oreades.</title>
        <authorList>
            <person name="Hiltunen M."/>
            <person name="Ament-Velasquez S.L."/>
            <person name="Johannesson H."/>
        </authorList>
    </citation>
    <scope>NUCLEOTIDE SEQUENCE</scope>
    <source>
        <strain evidence="11">03SP1</strain>
    </source>
</reference>
<feature type="compositionally biased region" description="Low complexity" evidence="9">
    <location>
        <begin position="1030"/>
        <end position="1042"/>
    </location>
</feature>
<dbReference type="CDD" id="cd10524">
    <property type="entry name" value="SET_Suv4-20-like"/>
    <property type="match status" value="1"/>
</dbReference>
<feature type="compositionally biased region" description="Basic and acidic residues" evidence="9">
    <location>
        <begin position="752"/>
        <end position="777"/>
    </location>
</feature>
<dbReference type="Gene3D" id="2.170.270.10">
    <property type="entry name" value="SET domain"/>
    <property type="match status" value="1"/>
</dbReference>
<dbReference type="GO" id="GO:0032259">
    <property type="term" value="P:methylation"/>
    <property type="evidence" value="ECO:0007669"/>
    <property type="project" value="UniProtKB-KW"/>
</dbReference>
<dbReference type="PANTHER" id="PTHR12977">
    <property type="entry name" value="SUPPRESSOR OF VARIEGATION 4-20-RELATED"/>
    <property type="match status" value="1"/>
</dbReference>
<evidence type="ECO:0000256" key="3">
    <source>
        <dbReference type="ARBA" id="ARBA00022454"/>
    </source>
</evidence>
<dbReference type="RefSeq" id="XP_043015119.1">
    <property type="nucleotide sequence ID" value="XM_043146417.1"/>
</dbReference>